<dbReference type="Proteomes" id="UP000267352">
    <property type="component" value="Segment"/>
</dbReference>
<name>A0A2I6SBG8_9VIRU</name>
<reference evidence="1" key="2">
    <citation type="journal article" date="2018" name="Genome Announc.">
        <title>First Report of a Complete Genome Sequence of White spot syndrome virus from India.</title>
        <authorList>
            <person name="Vinaya Kumar K."/>
            <person name="Shekhar M.S."/>
            <person name="Otta S.K."/>
            <person name="Karthic K."/>
            <person name="Ashok Kumar J."/>
            <person name="Gopikrishna G."/>
            <person name="Vijayan K.K."/>
        </authorList>
    </citation>
    <scope>NUCLEOTIDE SEQUENCE</scope>
    <source>
        <strain evidence="1">IN_AP4RU</strain>
    </source>
</reference>
<accession>A0A2I6SBG8</accession>
<protein>
    <submittedName>
        <fullName evidence="1">WSSV040</fullName>
    </submittedName>
</protein>
<sequence length="107" mass="11952">MLDCCILDVNDVSVKSLDEFRAKTRQELQETRIDTNYNLVSNSCTTAQLAAVEKSSRIINTNISFHNIPAGQAKVMDANEEAFIDPSLEEINKEDNSGAKQMTGKWK</sequence>
<reference evidence="1" key="1">
    <citation type="submission" date="2017-12" db="EMBL/GenBank/DDBJ databases">
        <authorList>
            <person name="Katneni V.K."/>
            <person name="Shekhar M.S."/>
            <person name="Otta S.K."/>
            <person name="Karthic K."/>
            <person name="Jangam A.K."/>
            <person name="Gopikrishna G."/>
            <person name="Vijayan K.K."/>
        </authorList>
    </citation>
    <scope>NUCLEOTIDE SEQUENCE [LARGE SCALE GENOMIC DNA]</scope>
    <source>
        <strain evidence="1">IN_AP4RU</strain>
    </source>
</reference>
<organism evidence="1">
    <name type="scientific">White spot syndrome virus</name>
    <dbReference type="NCBI Taxonomy" id="342409"/>
    <lineage>
        <taxon>Viruses</taxon>
        <taxon>Viruses incertae sedis</taxon>
        <taxon>Naldaviricetes</taxon>
        <taxon>Nimaviridae</taxon>
        <taxon>Whispovirus</taxon>
    </lineage>
</organism>
<proteinExistence type="predicted"/>
<dbReference type="EMBL" id="MG702567">
    <property type="protein sequence ID" value="AUO14913.1"/>
    <property type="molecule type" value="Genomic_DNA"/>
</dbReference>
<evidence type="ECO:0000313" key="1">
    <source>
        <dbReference type="EMBL" id="AUO14913.1"/>
    </source>
</evidence>